<organism evidence="1 2">
    <name type="scientific">Streptosporangium fragile</name>
    <dbReference type="NCBI Taxonomy" id="46186"/>
    <lineage>
        <taxon>Bacteria</taxon>
        <taxon>Bacillati</taxon>
        <taxon>Actinomycetota</taxon>
        <taxon>Actinomycetes</taxon>
        <taxon>Streptosporangiales</taxon>
        <taxon>Streptosporangiaceae</taxon>
        <taxon>Streptosporangium</taxon>
    </lineage>
</organism>
<accession>A0ABN3VY72</accession>
<evidence type="ECO:0000313" key="1">
    <source>
        <dbReference type="EMBL" id="GAA2875586.1"/>
    </source>
</evidence>
<gene>
    <name evidence="1" type="ORF">GCM10010517_36500</name>
</gene>
<evidence type="ECO:0000313" key="2">
    <source>
        <dbReference type="Proteomes" id="UP001500831"/>
    </source>
</evidence>
<reference evidence="1 2" key="1">
    <citation type="journal article" date="2019" name="Int. J. Syst. Evol. Microbiol.">
        <title>The Global Catalogue of Microorganisms (GCM) 10K type strain sequencing project: providing services to taxonomists for standard genome sequencing and annotation.</title>
        <authorList>
            <consortium name="The Broad Institute Genomics Platform"/>
            <consortium name="The Broad Institute Genome Sequencing Center for Infectious Disease"/>
            <person name="Wu L."/>
            <person name="Ma J."/>
        </authorList>
    </citation>
    <scope>NUCLEOTIDE SEQUENCE [LARGE SCALE GENOMIC DNA]</scope>
    <source>
        <strain evidence="1 2">JCM 6242</strain>
    </source>
</reference>
<name>A0ABN3VY72_9ACTN</name>
<dbReference type="Proteomes" id="UP001500831">
    <property type="component" value="Unassembled WGS sequence"/>
</dbReference>
<dbReference type="RefSeq" id="WP_344972814.1">
    <property type="nucleotide sequence ID" value="NZ_BAAAVI010000024.1"/>
</dbReference>
<proteinExistence type="predicted"/>
<keyword evidence="2" id="KW-1185">Reference proteome</keyword>
<dbReference type="EMBL" id="BAAAVI010000024">
    <property type="protein sequence ID" value="GAA2875586.1"/>
    <property type="molecule type" value="Genomic_DNA"/>
</dbReference>
<sequence length="100" mass="11261">MTFPNDPALWRPQFSEEAAELAERQLAALQQNFPGWDITCVADLSAPVWYAIRRTPLTARQKVAGVCETLMRSSAEELAQELTIQVELVHRTRAVNTFTS</sequence>
<comment type="caution">
    <text evidence="1">The sequence shown here is derived from an EMBL/GenBank/DDBJ whole genome shotgun (WGS) entry which is preliminary data.</text>
</comment>
<protein>
    <submittedName>
        <fullName evidence="1">Uncharacterized protein</fullName>
    </submittedName>
</protein>